<evidence type="ECO:0000313" key="2">
    <source>
        <dbReference type="EMBL" id="VVE62442.1"/>
    </source>
</evidence>
<dbReference type="InterPro" id="IPR043990">
    <property type="entry name" value="AC_1"/>
</dbReference>
<dbReference type="SUPFAM" id="SSF51126">
    <property type="entry name" value="Pectin lyase-like"/>
    <property type="match status" value="1"/>
</dbReference>
<dbReference type="CDD" id="cd01344">
    <property type="entry name" value="PL2_Passenger_AT"/>
    <property type="match status" value="1"/>
</dbReference>
<reference evidence="2 3" key="1">
    <citation type="submission" date="2019-08" db="EMBL/GenBank/DDBJ databases">
        <authorList>
            <person name="Peeters C."/>
        </authorList>
    </citation>
    <scope>NUCLEOTIDE SEQUENCE [LARGE SCALE GENOMIC DNA]</scope>
    <source>
        <strain evidence="2 3">LMG 31118</strain>
    </source>
</reference>
<protein>
    <submittedName>
        <fullName evidence="2">Adhesin BmaC autotransporter</fullName>
    </submittedName>
</protein>
<dbReference type="InterPro" id="IPR011050">
    <property type="entry name" value="Pectin_lyase_fold/virulence"/>
</dbReference>
<dbReference type="Gene3D" id="2.160.20.20">
    <property type="match status" value="1"/>
</dbReference>
<dbReference type="Pfam" id="PF03797">
    <property type="entry name" value="Autotransporter"/>
    <property type="match status" value="1"/>
</dbReference>
<proteinExistence type="predicted"/>
<dbReference type="EMBL" id="CABPSQ010000001">
    <property type="protein sequence ID" value="VVE62442.1"/>
    <property type="molecule type" value="Genomic_DNA"/>
</dbReference>
<name>A0A5E4ZPX5_9BURK</name>
<sequence>MTITFRAIRLTRSSRASLTSATPPFVISIVSVISDKAVDAVRCPLPLKPMILALSLCLSAQARAACDNVTPASGMTVTCTATGGTGGIVAAQSGSTGVAVNVQSGASVASNRTTADVATITVDSSSTITNAGTVSITGTNQPQPGRGAAILGAHDYNMLVNTSTGVISTSGYENDGMAINGNHGSLTNNGTITVNGPNAFGMTSAWGQSSGLGLYSTFVNTGTITANGGGSRAISVVGGQSTVTNSGTLITTGGTASNRSFTVFMQGNNNTFTNSGYVEARGINSDAVVSNTASGFTSSIVNQSGGQIVSRQGFAVRTVNGTITITNAGLIESDVGTAIAMNAAARSNTLTLQTGSQIIGTANGGASAVSRVNLQGTGTASNAFVNFGTLNMQGDDWTWTGSGDFTSAQFQRGVFRLNSSLGGATSQVASGATLTGTGTLTGNLTNAGTVHPGDGSGNGTLTVSGNYTGQNGRLAIDTVLGDDTSKVAPLTVSGGTLGGSTTIAVNNMGGVGGLTTGNGIPMVNAVGGTTSAAGAFALSGPVSQGAYTYYLYKGGTTPGTADSWFLRSTVPVATTVTFVDPTTGQTVSTVLSPVGAIGSPPTAAEGSTPMPIYRVEVPVYSAMPEIARVAGFAQMGTFHERQGQQGLLDENGWLGAAWARVWGQTEQYRSKGDVSPQFDGNIGGVQVGHDIVSRRTDSGHNDHIGILGGWTRAYGDTQGSALGAMDTHTGSLGLDMYSAGLYWTHVMPGMAYVDAVVLGSAMQYESRPVSGMNTSTHGKAISASLETGWPIRLTPTLTLEPQAQIVYQHQSLNDLSDAVSTVSFDSTNSWLARIGARLEGNYDGARGLLRPYLLFNLLHTFGNDGRAIFGGTTPIVSSVNSTAAQFGIGVAGRFNKNASVYATLAYLTQLDDTRQQSVSATLGLRWRW</sequence>
<dbReference type="Pfam" id="PF18883">
    <property type="entry name" value="AC_1"/>
    <property type="match status" value="1"/>
</dbReference>
<dbReference type="InterPro" id="IPR005546">
    <property type="entry name" value="Autotransporte_beta"/>
</dbReference>
<evidence type="ECO:0000313" key="3">
    <source>
        <dbReference type="Proteomes" id="UP000414136"/>
    </source>
</evidence>
<dbReference type="InterPro" id="IPR012332">
    <property type="entry name" value="Autotransporter_pectin_lyase_C"/>
</dbReference>
<dbReference type="RefSeq" id="WP_246190062.1">
    <property type="nucleotide sequence ID" value="NZ_CABPSQ010000001.1"/>
</dbReference>
<dbReference type="InterPro" id="IPR006315">
    <property type="entry name" value="OM_autotransptr_brl_dom"/>
</dbReference>
<organism evidence="2 3">
    <name type="scientific">Pandoraea captiosa</name>
    <dbReference type="NCBI Taxonomy" id="2508302"/>
    <lineage>
        <taxon>Bacteria</taxon>
        <taxon>Pseudomonadati</taxon>
        <taxon>Pseudomonadota</taxon>
        <taxon>Betaproteobacteria</taxon>
        <taxon>Burkholderiales</taxon>
        <taxon>Burkholderiaceae</taxon>
        <taxon>Pandoraea</taxon>
    </lineage>
</organism>
<dbReference type="NCBIfam" id="TIGR01414">
    <property type="entry name" value="autotrans_barl"/>
    <property type="match status" value="1"/>
</dbReference>
<feature type="domain" description="Autotransporter" evidence="1">
    <location>
        <begin position="650"/>
        <end position="928"/>
    </location>
</feature>
<keyword evidence="3" id="KW-1185">Reference proteome</keyword>
<dbReference type="Proteomes" id="UP000414136">
    <property type="component" value="Unassembled WGS sequence"/>
</dbReference>
<dbReference type="PROSITE" id="PS51208">
    <property type="entry name" value="AUTOTRANSPORTER"/>
    <property type="match status" value="1"/>
</dbReference>
<dbReference type="GO" id="GO:0019867">
    <property type="term" value="C:outer membrane"/>
    <property type="evidence" value="ECO:0007669"/>
    <property type="project" value="InterPro"/>
</dbReference>
<gene>
    <name evidence="2" type="primary">bmaC_2</name>
    <name evidence="2" type="ORF">PCA31118_01013</name>
</gene>
<dbReference type="SUPFAM" id="SSF103515">
    <property type="entry name" value="Autotransporter"/>
    <property type="match status" value="1"/>
</dbReference>
<dbReference type="InterPro" id="IPR036709">
    <property type="entry name" value="Autotransporte_beta_dom_sf"/>
</dbReference>
<accession>A0A5E4ZPX5</accession>
<evidence type="ECO:0000259" key="1">
    <source>
        <dbReference type="PROSITE" id="PS51208"/>
    </source>
</evidence>
<dbReference type="SMART" id="SM00869">
    <property type="entry name" value="Autotransporter"/>
    <property type="match status" value="1"/>
</dbReference>
<dbReference type="AlphaFoldDB" id="A0A5E4ZPX5"/>
<dbReference type="Gene3D" id="2.40.128.130">
    <property type="entry name" value="Autotransporter beta-domain"/>
    <property type="match status" value="1"/>
</dbReference>